<proteinExistence type="predicted"/>
<sequence length="52" mass="6058">NGSKLCQGRFRLDIRKHERVVKHCNRLPREIVNAPSLSIFKRLLDSALNNML</sequence>
<dbReference type="AlphaFoldDB" id="A0A093C672"/>
<evidence type="ECO:0000313" key="2">
    <source>
        <dbReference type="Proteomes" id="UP000053149"/>
    </source>
</evidence>
<feature type="non-terminal residue" evidence="1">
    <location>
        <position position="52"/>
    </location>
</feature>
<name>A0A093C672_9AVES</name>
<keyword evidence="2" id="KW-1185">Reference proteome</keyword>
<protein>
    <submittedName>
        <fullName evidence="1">Uncharacterized protein</fullName>
    </submittedName>
</protein>
<evidence type="ECO:0000313" key="1">
    <source>
        <dbReference type="EMBL" id="KFV11435.1"/>
    </source>
</evidence>
<feature type="non-terminal residue" evidence="1">
    <location>
        <position position="1"/>
    </location>
</feature>
<accession>A0A093C672</accession>
<gene>
    <name evidence="1" type="ORF">N339_02581</name>
</gene>
<dbReference type="EMBL" id="KL240063">
    <property type="protein sequence ID" value="KFV11435.1"/>
    <property type="molecule type" value="Genomic_DNA"/>
</dbReference>
<organism evidence="1 2">
    <name type="scientific">Pterocles gutturalis</name>
    <name type="common">yellow-throated sandgrouse</name>
    <dbReference type="NCBI Taxonomy" id="240206"/>
    <lineage>
        <taxon>Eukaryota</taxon>
        <taxon>Metazoa</taxon>
        <taxon>Chordata</taxon>
        <taxon>Craniata</taxon>
        <taxon>Vertebrata</taxon>
        <taxon>Euteleostomi</taxon>
        <taxon>Archelosauria</taxon>
        <taxon>Archosauria</taxon>
        <taxon>Dinosauria</taxon>
        <taxon>Saurischia</taxon>
        <taxon>Theropoda</taxon>
        <taxon>Coelurosauria</taxon>
        <taxon>Aves</taxon>
        <taxon>Neognathae</taxon>
        <taxon>Neoaves</taxon>
        <taxon>Columbimorphae</taxon>
        <taxon>Pterocliformes</taxon>
        <taxon>Pteroclidae</taxon>
        <taxon>Pterocles</taxon>
    </lineage>
</organism>
<dbReference type="Proteomes" id="UP000053149">
    <property type="component" value="Unassembled WGS sequence"/>
</dbReference>
<reference evidence="1 2" key="1">
    <citation type="submission" date="2014-04" db="EMBL/GenBank/DDBJ databases">
        <title>Genome evolution of avian class.</title>
        <authorList>
            <person name="Zhang G."/>
            <person name="Li C."/>
        </authorList>
    </citation>
    <scope>NUCLEOTIDE SEQUENCE [LARGE SCALE GENOMIC DNA]</scope>
    <source>
        <strain evidence="1">BGI_N339</strain>
    </source>
</reference>